<organism evidence="1 2">
    <name type="scientific">Aspergillus granulosus</name>
    <dbReference type="NCBI Taxonomy" id="176169"/>
    <lineage>
        <taxon>Eukaryota</taxon>
        <taxon>Fungi</taxon>
        <taxon>Dikarya</taxon>
        <taxon>Ascomycota</taxon>
        <taxon>Pezizomycotina</taxon>
        <taxon>Eurotiomycetes</taxon>
        <taxon>Eurotiomycetidae</taxon>
        <taxon>Eurotiales</taxon>
        <taxon>Aspergillaceae</taxon>
        <taxon>Aspergillus</taxon>
        <taxon>Aspergillus subgen. Nidulantes</taxon>
    </lineage>
</organism>
<proteinExistence type="predicted"/>
<evidence type="ECO:0000313" key="1">
    <source>
        <dbReference type="EMBL" id="KAL2822100.1"/>
    </source>
</evidence>
<dbReference type="PANTHER" id="PTHR41773:SF1">
    <property type="entry name" value="RELA_SPOT DOMAIN-CONTAINING PROTEIN"/>
    <property type="match status" value="1"/>
</dbReference>
<gene>
    <name evidence="1" type="ORF">BJX63DRAFT_182699</name>
</gene>
<dbReference type="PANTHER" id="PTHR41773">
    <property type="entry name" value="GTP PYROPHOSPHATASE-RELATED"/>
    <property type="match status" value="1"/>
</dbReference>
<dbReference type="EMBL" id="JBFXLT010000003">
    <property type="protein sequence ID" value="KAL2822100.1"/>
    <property type="molecule type" value="Genomic_DNA"/>
</dbReference>
<protein>
    <submittedName>
        <fullName evidence="1">Uncharacterized protein</fullName>
    </submittedName>
</protein>
<comment type="caution">
    <text evidence="1">The sequence shown here is derived from an EMBL/GenBank/DDBJ whole genome shotgun (WGS) entry which is preliminary data.</text>
</comment>
<name>A0ABR4I2X0_9EURO</name>
<evidence type="ECO:0000313" key="2">
    <source>
        <dbReference type="Proteomes" id="UP001610334"/>
    </source>
</evidence>
<keyword evidence="2" id="KW-1185">Reference proteome</keyword>
<accession>A0ABR4I2X0</accession>
<reference evidence="1 2" key="1">
    <citation type="submission" date="2024-07" db="EMBL/GenBank/DDBJ databases">
        <title>Section-level genome sequencing and comparative genomics of Aspergillus sections Usti and Cavernicolus.</title>
        <authorList>
            <consortium name="Lawrence Berkeley National Laboratory"/>
            <person name="Nybo J.L."/>
            <person name="Vesth T.C."/>
            <person name="Theobald S."/>
            <person name="Frisvad J.C."/>
            <person name="Larsen T.O."/>
            <person name="Kjaerboelling I."/>
            <person name="Rothschild-Mancinelli K."/>
            <person name="Lyhne E.K."/>
            <person name="Kogle M.E."/>
            <person name="Barry K."/>
            <person name="Clum A."/>
            <person name="Na H."/>
            <person name="Ledsgaard L."/>
            <person name="Lin J."/>
            <person name="Lipzen A."/>
            <person name="Kuo A."/>
            <person name="Riley R."/>
            <person name="Mondo S."/>
            <person name="Labutti K."/>
            <person name="Haridas S."/>
            <person name="Pangalinan J."/>
            <person name="Salamov A.A."/>
            <person name="Simmons B.A."/>
            <person name="Magnuson J.K."/>
            <person name="Chen J."/>
            <person name="Drula E."/>
            <person name="Henrissat B."/>
            <person name="Wiebenga A."/>
            <person name="Lubbers R.J."/>
            <person name="Gomes A.C."/>
            <person name="Makela M.R."/>
            <person name="Stajich J."/>
            <person name="Grigoriev I.V."/>
            <person name="Mortensen U.H."/>
            <person name="De Vries R.P."/>
            <person name="Baker S.E."/>
            <person name="Andersen M.R."/>
        </authorList>
    </citation>
    <scope>NUCLEOTIDE SEQUENCE [LARGE SCALE GENOMIC DNA]</scope>
    <source>
        <strain evidence="1 2">CBS 588.65</strain>
    </source>
</reference>
<dbReference type="Proteomes" id="UP001610334">
    <property type="component" value="Unassembled WGS sequence"/>
</dbReference>
<sequence>MQGVAAGSVDNGGRLLAKQEVRRRRSLCFQFELEEILTRWVGEDIAQDSLGNLQPVWQIMLIQGLNDRDKLERYLGQVRLHDVHKDYFSPLPHTIATYLIEIMLTESWDQASMEEAMNAKGTEELQRFKIRVIRDSFLWLGELVDATGTWAWMLLPSSDVQREKEIRDRLRWLQHENTKKFYRASPLKPALNEEDLSNLEALWNLFEEKKGSHLLIRFAFCLAQLEAMGSWGERGNWETQGWPEYYNQVINGLL</sequence>